<dbReference type="InterPro" id="IPR021417">
    <property type="entry name" value="DUF3060"/>
</dbReference>
<proteinExistence type="predicted"/>
<keyword evidence="1" id="KW-0732">Signal</keyword>
<sequence>MVRKSAVSALAGCAVLTAGLLAGAPAAVAKNGDTHITGVGVTRTVDCNDSVLFVNGSNNTITALGNCWAVTMQGSYNTVVADNVINDITVYGFEQTAFFKNGAPALIDRGRELGMTNRIARVPA</sequence>
<dbReference type="OrthoDB" id="4762072at2"/>
<feature type="signal peptide" evidence="1">
    <location>
        <begin position="1"/>
        <end position="29"/>
    </location>
</feature>
<dbReference type="AlphaFoldDB" id="A0A378TBU8"/>
<protein>
    <submittedName>
        <fullName evidence="2">Protein of uncharacterized function (DUF3060)</fullName>
    </submittedName>
</protein>
<gene>
    <name evidence="2" type="ORF">NCTC10821_01596</name>
</gene>
<accession>A0A378TBU8</accession>
<feature type="chain" id="PRO_5016673067" evidence="1">
    <location>
        <begin position="30"/>
        <end position="124"/>
    </location>
</feature>
<evidence type="ECO:0000313" key="3">
    <source>
        <dbReference type="Proteomes" id="UP000254978"/>
    </source>
</evidence>
<dbReference type="Proteomes" id="UP000254978">
    <property type="component" value="Unassembled WGS sequence"/>
</dbReference>
<organism evidence="2 3">
    <name type="scientific">Mycolicibacterium tokaiense</name>
    <dbReference type="NCBI Taxonomy" id="39695"/>
    <lineage>
        <taxon>Bacteria</taxon>
        <taxon>Bacillati</taxon>
        <taxon>Actinomycetota</taxon>
        <taxon>Actinomycetes</taxon>
        <taxon>Mycobacteriales</taxon>
        <taxon>Mycobacteriaceae</taxon>
        <taxon>Mycolicibacterium</taxon>
    </lineage>
</organism>
<dbReference type="Pfam" id="PF11259">
    <property type="entry name" value="DUF3060"/>
    <property type="match status" value="1"/>
</dbReference>
<dbReference type="EMBL" id="UGQT01000001">
    <property type="protein sequence ID" value="STZ58090.1"/>
    <property type="molecule type" value="Genomic_DNA"/>
</dbReference>
<evidence type="ECO:0000256" key="1">
    <source>
        <dbReference type="SAM" id="SignalP"/>
    </source>
</evidence>
<reference evidence="2 3" key="1">
    <citation type="submission" date="2018-06" db="EMBL/GenBank/DDBJ databases">
        <authorList>
            <consortium name="Pathogen Informatics"/>
            <person name="Doyle S."/>
        </authorList>
    </citation>
    <scope>NUCLEOTIDE SEQUENCE [LARGE SCALE GENOMIC DNA]</scope>
    <source>
        <strain evidence="2 3">NCTC10821</strain>
    </source>
</reference>
<evidence type="ECO:0000313" key="2">
    <source>
        <dbReference type="EMBL" id="STZ58090.1"/>
    </source>
</evidence>
<name>A0A378TBU8_9MYCO</name>
<keyword evidence="3" id="KW-1185">Reference proteome</keyword>
<dbReference type="RefSeq" id="WP_068915579.1">
    <property type="nucleotide sequence ID" value="NZ_UGQT01000001.1"/>
</dbReference>